<dbReference type="Proteomes" id="UP000025748">
    <property type="component" value="Unassembled WGS sequence"/>
</dbReference>
<protein>
    <submittedName>
        <fullName evidence="2">MORN repeat protein</fullName>
    </submittedName>
</protein>
<evidence type="ECO:0000313" key="3">
    <source>
        <dbReference type="Proteomes" id="UP000025748"/>
    </source>
</evidence>
<dbReference type="Gene3D" id="2.20.110.10">
    <property type="entry name" value="Histone H3 K4-specific methyltransferase SET7/9 N-terminal domain"/>
    <property type="match status" value="1"/>
</dbReference>
<evidence type="ECO:0000256" key="1">
    <source>
        <dbReference type="SAM" id="MobiDB-lite"/>
    </source>
</evidence>
<comment type="caution">
    <text evidence="2">The sequence shown here is derived from an EMBL/GenBank/DDBJ whole genome shotgun (WGS) entry which is preliminary data.</text>
</comment>
<dbReference type="PANTHER" id="PTHR46820">
    <property type="entry name" value="HISTONE-LYSINE N-METHYLTRANSFERASE SETD7"/>
    <property type="match status" value="1"/>
</dbReference>
<reference evidence="2 3" key="1">
    <citation type="submission" date="2014-03" db="EMBL/GenBank/DDBJ databases">
        <title>Genome sequence of Bordetella hinzii.</title>
        <authorList>
            <person name="Register K."/>
            <person name="Harvill E."/>
            <person name="Goodfield L.L."/>
            <person name="Ivanov Y.V."/>
            <person name="Meyer J.A."/>
            <person name="Muse S.J."/>
            <person name="Jacobs N."/>
            <person name="Bendor L."/>
            <person name="Smallridge W.E."/>
            <person name="Brinkac L.M."/>
            <person name="Sanka R."/>
            <person name="Kim M."/>
            <person name="Losada L."/>
        </authorList>
    </citation>
    <scope>NUCLEOTIDE SEQUENCE [LARGE SCALE GENOMIC DNA]</scope>
    <source>
        <strain evidence="2 3">OH87 BAL007II</strain>
    </source>
</reference>
<dbReference type="InterPro" id="IPR011652">
    <property type="entry name" value="MORN_2"/>
</dbReference>
<keyword evidence="3" id="KW-1185">Reference proteome</keyword>
<dbReference type="RefSeq" id="WP_051594456.1">
    <property type="nucleotide sequence ID" value="NZ_JHEM01000029.1"/>
</dbReference>
<organism evidence="2 3">
    <name type="scientific">Bordetella hinzii OH87 BAL007II</name>
    <dbReference type="NCBI Taxonomy" id="1331262"/>
    <lineage>
        <taxon>Bacteria</taxon>
        <taxon>Pseudomonadati</taxon>
        <taxon>Pseudomonadota</taxon>
        <taxon>Betaproteobacteria</taxon>
        <taxon>Burkholderiales</taxon>
        <taxon>Alcaligenaceae</taxon>
        <taxon>Bordetella</taxon>
    </lineage>
</organism>
<gene>
    <name evidence="2" type="ORF">L544_0320</name>
</gene>
<dbReference type="Pfam" id="PF07661">
    <property type="entry name" value="MORN_2"/>
    <property type="match status" value="2"/>
</dbReference>
<feature type="region of interest" description="Disordered" evidence="1">
    <location>
        <begin position="171"/>
        <end position="198"/>
    </location>
</feature>
<sequence>MQWLERVQADGEVDGLAPQEKVEAMLANGRLHGLLRLSENGQPLYEAQYVDGRLDGECRQYEQGRLVVLRHYVAGQLHGVCETFDAGGQLSSRTVYVNGRLEGPGQWFHEGVLLREGAFHRGLPQGDWRHYGPDGLIESMPYVSGRPHGVARRYGPDGQLLSERIYRDGRAEQPWTSLPAPPPAEPPSRLERWVRGGK</sequence>
<dbReference type="SUPFAM" id="SSF82185">
    <property type="entry name" value="Histone H3 K4-specific methyltransferase SET7/9 N-terminal domain"/>
    <property type="match status" value="2"/>
</dbReference>
<dbReference type="PANTHER" id="PTHR46820:SF1">
    <property type="entry name" value="HISTONE-LYSINE N-METHYLTRANSFERASE SETD7"/>
    <property type="match status" value="1"/>
</dbReference>
<evidence type="ECO:0000313" key="2">
    <source>
        <dbReference type="EMBL" id="KCB21770.1"/>
    </source>
</evidence>
<name>A0ABR4QVX9_9BORD</name>
<dbReference type="EMBL" id="JHEM01000029">
    <property type="protein sequence ID" value="KCB21770.1"/>
    <property type="molecule type" value="Genomic_DNA"/>
</dbReference>
<dbReference type="Gene3D" id="3.90.930.1">
    <property type="match status" value="1"/>
</dbReference>
<feature type="compositionally biased region" description="Basic and acidic residues" evidence="1">
    <location>
        <begin position="188"/>
        <end position="198"/>
    </location>
</feature>
<proteinExistence type="predicted"/>
<accession>A0ABR4QVX9</accession>